<dbReference type="InterPro" id="IPR050515">
    <property type="entry name" value="Beta-lactam/transpept"/>
</dbReference>
<dbReference type="Pfam" id="PF03717">
    <property type="entry name" value="PBP_dimer"/>
    <property type="match status" value="1"/>
</dbReference>
<gene>
    <name evidence="6" type="ORF">ACFFJ8_23165</name>
</gene>
<dbReference type="Pfam" id="PF00905">
    <property type="entry name" value="Transpeptidase"/>
    <property type="match status" value="1"/>
</dbReference>
<feature type="domain" description="Penicillin-binding protein dimerisation" evidence="5">
    <location>
        <begin position="52"/>
        <end position="221"/>
    </location>
</feature>
<name>A0ABV6JEA8_9BACL</name>
<dbReference type="InterPro" id="IPR005311">
    <property type="entry name" value="PBP_dimer"/>
</dbReference>
<evidence type="ECO:0000313" key="6">
    <source>
        <dbReference type="EMBL" id="MFC0394254.1"/>
    </source>
</evidence>
<dbReference type="Gene3D" id="3.90.1310.10">
    <property type="entry name" value="Penicillin-binding protein 2a (Domain 2)"/>
    <property type="match status" value="1"/>
</dbReference>
<organism evidence="6 7">
    <name type="scientific">Paenibacillus mendelii</name>
    <dbReference type="NCBI Taxonomy" id="206163"/>
    <lineage>
        <taxon>Bacteria</taxon>
        <taxon>Bacillati</taxon>
        <taxon>Bacillota</taxon>
        <taxon>Bacilli</taxon>
        <taxon>Bacillales</taxon>
        <taxon>Paenibacillaceae</taxon>
        <taxon>Paenibacillus</taxon>
    </lineage>
</organism>
<dbReference type="PANTHER" id="PTHR30627:SF1">
    <property type="entry name" value="PEPTIDOGLYCAN D,D-TRANSPEPTIDASE FTSI"/>
    <property type="match status" value="1"/>
</dbReference>
<protein>
    <submittedName>
        <fullName evidence="6">Penicillin-binding transpeptidase domain-containing protein</fullName>
    </submittedName>
</protein>
<dbReference type="SUPFAM" id="SSF56519">
    <property type="entry name" value="Penicillin binding protein dimerisation domain"/>
    <property type="match status" value="1"/>
</dbReference>
<keyword evidence="3" id="KW-0472">Membrane</keyword>
<dbReference type="InterPro" id="IPR012338">
    <property type="entry name" value="Beta-lactam/transpept-like"/>
</dbReference>
<comment type="similarity">
    <text evidence="2">Belongs to the transpeptidase family.</text>
</comment>
<sequence>MGKLIKRRSLVLGLFLSLIFVVLIAKVFWVQVVDADKYVAAAQKYWLKSEILPAQRGEILDRNSVVLSRDVPAYNVTLNPDILIKLGMAEEVAGKLSSILSKDKTELLEGLYKKRENGSYYISRDIRPEGVHIDKKKAELVLAYKESLQKKLSKKKNVKNVDVGIYIFPTAKRFYPNESLAAQLIGFVDLDKKASGGIESAFDTELSGTAGIYKYYRDGNGIGIDAGEVLYKPELDGSQIMLTIDTNIQFFVEQALNKVVETYEPKSATVIVADPSTMDILALANRPTYNPNQYWEVSDYASFYNHAIMSEYEPGSTFKIVTLAAAIEEGLFDPYDKYQSGSISVPGKIIHDVKREGWGRISYLEGLKRSSNVAFVNLGYKKLGADRLTDYIKKFGFGEKTNIELNGEGSGVLKMKYPADYAAASYGQGRIQVTPMQQVAAVAAVANGGKLMEPHIIKQIVRSSDNMTIATKPKFIRQVISSDTAKLAGDYLEQVVSDRKLGSGKYAAIEGIRVAGKTGTANKVINGAYAKGKHVVSFIGYAPVENPKVVVLVIVDEPKDELGGGTVAAPVFKEIVSQTLTYMGVHPTSQPTTSPSMKGTIKVSELQGKRIEEAKKRIGQDSTITVLGKGSTVLDVFPSTDFKPSEGNGIYLITEKIENIPLPDMTGLSLVDAINLSSLYKCKVITTGEGYVVSQKVSGSDGNRTISLQLKAR</sequence>
<dbReference type="SUPFAM" id="SSF56601">
    <property type="entry name" value="beta-lactamase/transpeptidase-like"/>
    <property type="match status" value="1"/>
</dbReference>
<dbReference type="InterPro" id="IPR036138">
    <property type="entry name" value="PBP_dimer_sf"/>
</dbReference>
<dbReference type="EMBL" id="JBHLVF010000041">
    <property type="protein sequence ID" value="MFC0394254.1"/>
    <property type="molecule type" value="Genomic_DNA"/>
</dbReference>
<dbReference type="PANTHER" id="PTHR30627">
    <property type="entry name" value="PEPTIDOGLYCAN D,D-TRANSPEPTIDASE"/>
    <property type="match status" value="1"/>
</dbReference>
<evidence type="ECO:0000256" key="3">
    <source>
        <dbReference type="ARBA" id="ARBA00023136"/>
    </source>
</evidence>
<comment type="caution">
    <text evidence="6">The sequence shown here is derived from an EMBL/GenBank/DDBJ whole genome shotgun (WGS) entry which is preliminary data.</text>
</comment>
<evidence type="ECO:0000259" key="5">
    <source>
        <dbReference type="Pfam" id="PF03717"/>
    </source>
</evidence>
<evidence type="ECO:0000313" key="7">
    <source>
        <dbReference type="Proteomes" id="UP001589818"/>
    </source>
</evidence>
<evidence type="ECO:0000259" key="4">
    <source>
        <dbReference type="Pfam" id="PF00905"/>
    </source>
</evidence>
<evidence type="ECO:0000256" key="1">
    <source>
        <dbReference type="ARBA" id="ARBA00004370"/>
    </source>
</evidence>
<dbReference type="Gene3D" id="3.40.710.10">
    <property type="entry name" value="DD-peptidase/beta-lactamase superfamily"/>
    <property type="match status" value="1"/>
</dbReference>
<dbReference type="SUPFAM" id="SSF54184">
    <property type="entry name" value="Penicillin-binding protein 2x (pbp-2x), c-terminal domain"/>
    <property type="match status" value="1"/>
</dbReference>
<dbReference type="Proteomes" id="UP001589818">
    <property type="component" value="Unassembled WGS sequence"/>
</dbReference>
<evidence type="ECO:0000256" key="2">
    <source>
        <dbReference type="ARBA" id="ARBA00007171"/>
    </source>
</evidence>
<keyword evidence="7" id="KW-1185">Reference proteome</keyword>
<feature type="domain" description="Penicillin-binding protein transpeptidase" evidence="4">
    <location>
        <begin position="269"/>
        <end position="576"/>
    </location>
</feature>
<proteinExistence type="inferred from homology"/>
<comment type="subcellular location">
    <subcellularLocation>
        <location evidence="1">Membrane</location>
    </subcellularLocation>
</comment>
<reference evidence="6 7" key="1">
    <citation type="submission" date="2024-09" db="EMBL/GenBank/DDBJ databases">
        <authorList>
            <person name="Sun Q."/>
            <person name="Mori K."/>
        </authorList>
    </citation>
    <scope>NUCLEOTIDE SEQUENCE [LARGE SCALE GENOMIC DNA]</scope>
    <source>
        <strain evidence="6 7">CCM 4839</strain>
    </source>
</reference>
<dbReference type="RefSeq" id="WP_204815412.1">
    <property type="nucleotide sequence ID" value="NZ_JANHOF010000001.1"/>
</dbReference>
<dbReference type="InterPro" id="IPR001460">
    <property type="entry name" value="PCN-bd_Tpept"/>
</dbReference>
<accession>A0ABV6JEA8</accession>